<dbReference type="AlphaFoldDB" id="A0A2I1MA17"/>
<dbReference type="Proteomes" id="UP000234335">
    <property type="component" value="Unassembled WGS sequence"/>
</dbReference>
<evidence type="ECO:0000259" key="1">
    <source>
        <dbReference type="Pfam" id="PF13482"/>
    </source>
</evidence>
<proteinExistence type="predicted"/>
<reference evidence="2 3" key="1">
    <citation type="submission" date="2017-12" db="EMBL/GenBank/DDBJ databases">
        <title>Phylogenetic diversity of female urinary microbiome.</title>
        <authorList>
            <person name="Thomas-White K."/>
            <person name="Wolfe A.J."/>
        </authorList>
    </citation>
    <scope>NUCLEOTIDE SEQUENCE [LARGE SCALE GENOMIC DNA]</scope>
    <source>
        <strain evidence="2 3">UMB0119</strain>
    </source>
</reference>
<dbReference type="InterPro" id="IPR038720">
    <property type="entry name" value="YprB_RNase_H-like_dom"/>
</dbReference>
<evidence type="ECO:0000313" key="2">
    <source>
        <dbReference type="EMBL" id="PKZ16937.1"/>
    </source>
</evidence>
<dbReference type="RefSeq" id="WP_101540036.1">
    <property type="nucleotide sequence ID" value="NZ_CALTZC010000010.1"/>
</dbReference>
<comment type="caution">
    <text evidence="2">The sequence shown here is derived from an EMBL/GenBank/DDBJ whole genome shotgun (WGS) entry which is preliminary data.</text>
</comment>
<dbReference type="InterPro" id="IPR012337">
    <property type="entry name" value="RNaseH-like_sf"/>
</dbReference>
<keyword evidence="3" id="KW-1185">Reference proteome</keyword>
<dbReference type="InterPro" id="IPR036397">
    <property type="entry name" value="RNaseH_sf"/>
</dbReference>
<accession>A0A2I1MA17</accession>
<dbReference type="Gene3D" id="3.30.420.10">
    <property type="entry name" value="Ribonuclease H-like superfamily/Ribonuclease H"/>
    <property type="match status" value="1"/>
</dbReference>
<protein>
    <recommendedName>
        <fullName evidence="1">YprB ribonuclease H-like domain-containing protein</fullName>
    </recommendedName>
</protein>
<dbReference type="Pfam" id="PF13482">
    <property type="entry name" value="RNase_H_2"/>
    <property type="match status" value="1"/>
</dbReference>
<sequence>MITYKKLYYPENLNKDEIILDIETTGLDSQSDQLVLLGFICYEGDNCYIIQYFAEDNDEEKRLLDIYLKMVDGKKIITYNGDKFDIPFLNMRLDKHNMLAIFPETFDIYKLISKHRKYFVFESMKLMDIEKNIGIFRSDPSRYKVISKLTEDIKKRDKPKPIMIHNENDIIATERLSNIGDYFNKELSINTNNSNITLRSVFINNDICQIRLDSDKKLPESFFQASNYELRIVRKEVEINIQVIYGKFDDNNAGYVTLNTFSLKNQSQLPVDPNLLIIRENYLYNYKNILNLSKKIIENHL</sequence>
<dbReference type="EMBL" id="PKGS01000002">
    <property type="protein sequence ID" value="PKZ16937.1"/>
    <property type="molecule type" value="Genomic_DNA"/>
</dbReference>
<name>A0A2I1MA17_9FIRM</name>
<dbReference type="SUPFAM" id="SSF53098">
    <property type="entry name" value="Ribonuclease H-like"/>
    <property type="match status" value="1"/>
</dbReference>
<dbReference type="GO" id="GO:0003676">
    <property type="term" value="F:nucleic acid binding"/>
    <property type="evidence" value="ECO:0007669"/>
    <property type="project" value="InterPro"/>
</dbReference>
<evidence type="ECO:0000313" key="3">
    <source>
        <dbReference type="Proteomes" id="UP000234335"/>
    </source>
</evidence>
<feature type="domain" description="YprB ribonuclease H-like" evidence="1">
    <location>
        <begin position="19"/>
        <end position="177"/>
    </location>
</feature>
<gene>
    <name evidence="2" type="ORF">CYJ34_03890</name>
</gene>
<dbReference type="PANTHER" id="PTHR38462:SF1">
    <property type="entry name" value="YPRB RIBONUCLEASE H-LIKE DOMAIN-CONTAINING PROTEIN"/>
    <property type="match status" value="1"/>
</dbReference>
<dbReference type="PANTHER" id="PTHR38462">
    <property type="entry name" value="EXONUCLEASE-LIKE PROTEIN"/>
    <property type="match status" value="1"/>
</dbReference>
<organism evidence="2 3">
    <name type="scientific">Anaerococcus octavius</name>
    <dbReference type="NCBI Taxonomy" id="54007"/>
    <lineage>
        <taxon>Bacteria</taxon>
        <taxon>Bacillati</taxon>
        <taxon>Bacillota</taxon>
        <taxon>Tissierellia</taxon>
        <taxon>Tissierellales</taxon>
        <taxon>Peptoniphilaceae</taxon>
        <taxon>Anaerococcus</taxon>
    </lineage>
</organism>